<protein>
    <submittedName>
        <fullName evidence="1">Uncharacterized protein</fullName>
    </submittedName>
</protein>
<accession>C8TDX9</accession>
<dbReference type="EMBL" id="AM269894">
    <property type="protein sequence ID" value="CAK51465.1"/>
    <property type="molecule type" value="Genomic_DNA"/>
</dbReference>
<reference evidence="1 2" key="1">
    <citation type="journal article" date="2007" name="Genome Res.">
        <title>Sequencing and analysis of chromosome 1 of Eimeria tenella reveals a unique segmental organization.</title>
        <authorList>
            <person name="Ling K.H."/>
            <person name="Rajandream M.A."/>
            <person name="Rivailler P."/>
            <person name="Ivens A."/>
            <person name="Yap S.J."/>
            <person name="Madeira A.M.B.N."/>
            <person name="Mungall K."/>
            <person name="Billington K."/>
            <person name="Yee W.Y."/>
            <person name="Bankier A.T."/>
            <person name="Carroll F."/>
            <person name="Durham A.M."/>
            <person name="Peters N."/>
            <person name="Loo S.S."/>
            <person name="Mat-Isa M.N."/>
            <person name="Novaes J."/>
            <person name="Quail M."/>
            <person name="Rosli R."/>
            <person name="Shamsudin M.N."/>
            <person name="Sobreira T.J.P."/>
            <person name="Tivey A.R."/>
            <person name="Wai S.F."/>
            <person name="White S."/>
            <person name="Wu X."/>
            <person name="Kerhornou A.X."/>
            <person name="Blake D."/>
            <person name="Mohamed R."/>
            <person name="Shirley M."/>
            <person name="Gruber A."/>
            <person name="Berriman M."/>
            <person name="Tomley F."/>
            <person name="Dear P.H."/>
            <person name="Wan K.L."/>
        </authorList>
    </citation>
    <scope>NUCLEOTIDE SEQUENCE [LARGE SCALE GENOMIC DNA]</scope>
    <source>
        <strain evidence="1 2">Houghton</strain>
    </source>
</reference>
<dbReference type="Proteomes" id="UP000243681">
    <property type="component" value="Chromosome 1"/>
</dbReference>
<evidence type="ECO:0000313" key="2">
    <source>
        <dbReference type="Proteomes" id="UP000243681"/>
    </source>
</evidence>
<sequence>MDNNCMEGLHLRAYLGRTRIDSIAAALNTERAKRVNWKSPVFSVANSSQASKEADSGAYHFPAATASSATLYYVRDLWTSGK</sequence>
<gene>
    <name evidence="1" type="ORF">e2017b09.tmp0291</name>
</gene>
<name>C8TDX9_EIMTE</name>
<evidence type="ECO:0000313" key="1">
    <source>
        <dbReference type="EMBL" id="CAK51465.1"/>
    </source>
</evidence>
<proteinExistence type="predicted"/>
<dbReference type="AlphaFoldDB" id="C8TDX9"/>
<organism evidence="1 2">
    <name type="scientific">Eimeria tenella</name>
    <name type="common">Coccidian parasite</name>
    <dbReference type="NCBI Taxonomy" id="5802"/>
    <lineage>
        <taxon>Eukaryota</taxon>
        <taxon>Sar</taxon>
        <taxon>Alveolata</taxon>
        <taxon>Apicomplexa</taxon>
        <taxon>Conoidasida</taxon>
        <taxon>Coccidia</taxon>
        <taxon>Eucoccidiorida</taxon>
        <taxon>Eimeriorina</taxon>
        <taxon>Eimeriidae</taxon>
        <taxon>Eimeria</taxon>
    </lineage>
</organism>